<evidence type="ECO:0000313" key="3">
    <source>
        <dbReference type="EMBL" id="CAH0363863.1"/>
    </source>
</evidence>
<keyword evidence="4" id="KW-1185">Reference proteome</keyword>
<dbReference type="OrthoDB" id="207252at2759"/>
<comment type="caution">
    <text evidence="3">The sequence shown here is derived from an EMBL/GenBank/DDBJ whole genome shotgun (WGS) entry which is preliminary data.</text>
</comment>
<dbReference type="Pfam" id="PF13524">
    <property type="entry name" value="Glyco_trans_1_2"/>
    <property type="match status" value="1"/>
</dbReference>
<sequence length="795" mass="87517">MMRPLAWLLPWAAQAVDWCPDALFTKPPPPLSLPVFLSAPGDATQREVAFQVSIGGSVVDAATAFSVKHAIGEDARDALVEAAHAREARGAPVARAVVITSEHADWALQRPGTLLVLVGKEMDCARAAHQNASGLAVARTEDEALREASLIEGSVVVVATQSAPQLSLNEVLAEHERIRHARGGDGSFGVAIPDISGDSVLAFPSSLSGDETAKFYRAWWAVAHLFDDVQEEDPPETPLSCAETCPDIAVVVYHQGEDDTSTRGTFFEISRAVVRGLRALGLRARLTHCVDASQGCAFRDHERRIHLATHNLQVFLDLATMAPLMLKRGDFLPRFSMDVAFNFEYVPNVINATEVAEASSQKTDHVQNAHGSFATAVALATLKKAARVWDYSLANVEPLSTLTRVEHVPLGWSTAWRPHRDLSRLIQDKDIPILFYGTLTSRRKRTLQMLRSNDLPIFHANAQTDGTFAPALDALILSAAIVLDLKAFDSTKTREWKMPRLAKLLAAGAFVVSEGACGVEHQCAAYAEGVVFTDDLVETLQYYMERPVERARVAARGKALFEARTFGRVLRGPVERWLNNVTLYLRCPVGVGRHLDAAEGGPVSVQKVLGPRRPPLGFYAKPGLLDERPRRAERELRARAEVDDAAPEERVGHVRIARVEQQFDRRRAASLEGELLVPAGRRRPPPARRLARLISINRPHVGVRRADGLKPIAAPKQPPRAVHLDHEFVLALVRRARDFDVDLFGIDGLLEAARQEAARGLVVDDDHSDRSFALLLRREPLPSRPVWKSKFYGTF</sequence>
<evidence type="ECO:0000313" key="4">
    <source>
        <dbReference type="Proteomes" id="UP000789595"/>
    </source>
</evidence>
<feature type="chain" id="PRO_5035166635" description="Spore protein YkvP/CgeB glycosyl transferase-like domain-containing protein" evidence="1">
    <location>
        <begin position="16"/>
        <end position="795"/>
    </location>
</feature>
<keyword evidence="1" id="KW-0732">Signal</keyword>
<protein>
    <recommendedName>
        <fullName evidence="2">Spore protein YkvP/CgeB glycosyl transferase-like domain-containing protein</fullName>
    </recommendedName>
</protein>
<accession>A0A8J2S2T6</accession>
<organism evidence="3 4">
    <name type="scientific">Pelagomonas calceolata</name>
    <dbReference type="NCBI Taxonomy" id="35677"/>
    <lineage>
        <taxon>Eukaryota</taxon>
        <taxon>Sar</taxon>
        <taxon>Stramenopiles</taxon>
        <taxon>Ochrophyta</taxon>
        <taxon>Pelagophyceae</taxon>
        <taxon>Pelagomonadales</taxon>
        <taxon>Pelagomonadaceae</taxon>
        <taxon>Pelagomonas</taxon>
    </lineage>
</organism>
<reference evidence="3" key="1">
    <citation type="submission" date="2021-11" db="EMBL/GenBank/DDBJ databases">
        <authorList>
            <consortium name="Genoscope - CEA"/>
            <person name="William W."/>
        </authorList>
    </citation>
    <scope>NUCLEOTIDE SEQUENCE</scope>
</reference>
<name>A0A8J2S2T6_9STRA</name>
<dbReference type="InterPro" id="IPR055259">
    <property type="entry name" value="YkvP/CgeB_Glyco_trans-like"/>
</dbReference>
<feature type="domain" description="Spore protein YkvP/CgeB glycosyl transferase-like" evidence="2">
    <location>
        <begin position="498"/>
        <end position="563"/>
    </location>
</feature>
<gene>
    <name evidence="3" type="ORF">PECAL_1P02020</name>
</gene>
<dbReference type="AlphaFoldDB" id="A0A8J2S2T6"/>
<evidence type="ECO:0000256" key="1">
    <source>
        <dbReference type="SAM" id="SignalP"/>
    </source>
</evidence>
<dbReference type="EMBL" id="CAKKNE010000001">
    <property type="protein sequence ID" value="CAH0363863.1"/>
    <property type="molecule type" value="Genomic_DNA"/>
</dbReference>
<feature type="signal peptide" evidence="1">
    <location>
        <begin position="1"/>
        <end position="15"/>
    </location>
</feature>
<dbReference type="Proteomes" id="UP000789595">
    <property type="component" value="Unassembled WGS sequence"/>
</dbReference>
<evidence type="ECO:0000259" key="2">
    <source>
        <dbReference type="Pfam" id="PF13524"/>
    </source>
</evidence>
<proteinExistence type="predicted"/>